<feature type="compositionally biased region" description="Basic and acidic residues" evidence="1">
    <location>
        <begin position="214"/>
        <end position="230"/>
    </location>
</feature>
<gene>
    <name evidence="3" type="ORF">GUJ93_ZPchr0003g16978</name>
</gene>
<dbReference type="SMART" id="SM01019">
    <property type="entry name" value="B3"/>
    <property type="match status" value="1"/>
</dbReference>
<evidence type="ECO:0000259" key="2">
    <source>
        <dbReference type="PROSITE" id="PS50863"/>
    </source>
</evidence>
<feature type="domain" description="TF-B3" evidence="2">
    <location>
        <begin position="107"/>
        <end position="207"/>
    </location>
</feature>
<dbReference type="PANTHER" id="PTHR31391:SF106">
    <property type="entry name" value="B3 DOMAIN-CONTAINING PROTEIN OS01G0723500"/>
    <property type="match status" value="1"/>
</dbReference>
<sequence>MKRDSSVHARSADPVHISGCDESSGSEGFVRCQRRKTAKLEAMSSSSEESGEDGSDSEHESSYEQDGSQTTSGPDYVLSSRDSLSQAQEEKVARLVHDIRPEIPVFVAIMKRSNISSRPASLVIPKHYASAHFPRTSQAITIQLRGKNTKWHPRFYIRSDGAGYILHGCWADFVRDNHVKEGDICIFQPTEFTGRNFRATVHLLRQTKSSPKGVDSRDGRTRTNGHEGRRSTTTTTSVKEEPDDGTDRCNNNGQGMRLDLADPGGSSKPLYMFSGKASLSTEQVKSVEERARSIQSELPIYVSMMSKSNIGGTSKTCTMVSHLSYTF</sequence>
<feature type="region of interest" description="Disordered" evidence="1">
    <location>
        <begin position="1"/>
        <end position="83"/>
    </location>
</feature>
<dbReference type="InterPro" id="IPR003340">
    <property type="entry name" value="B3_DNA-bd"/>
</dbReference>
<reference evidence="3" key="1">
    <citation type="journal article" date="2021" name="bioRxiv">
        <title>Whole Genome Assembly and Annotation of Northern Wild Rice, Zizania palustris L., Supports a Whole Genome Duplication in the Zizania Genus.</title>
        <authorList>
            <person name="Haas M."/>
            <person name="Kono T."/>
            <person name="Macchietto M."/>
            <person name="Millas R."/>
            <person name="McGilp L."/>
            <person name="Shao M."/>
            <person name="Duquette J."/>
            <person name="Hirsch C.N."/>
            <person name="Kimball J."/>
        </authorList>
    </citation>
    <scope>NUCLEOTIDE SEQUENCE</scope>
    <source>
        <tissue evidence="3">Fresh leaf tissue</tissue>
    </source>
</reference>
<dbReference type="Pfam" id="PF02362">
    <property type="entry name" value="B3"/>
    <property type="match status" value="1"/>
</dbReference>
<dbReference type="PANTHER" id="PTHR31391">
    <property type="entry name" value="B3 DOMAIN-CONTAINING PROTEIN OS11G0197600-RELATED"/>
    <property type="match status" value="1"/>
</dbReference>
<dbReference type="GO" id="GO:0003677">
    <property type="term" value="F:DNA binding"/>
    <property type="evidence" value="ECO:0007669"/>
    <property type="project" value="InterPro"/>
</dbReference>
<dbReference type="EMBL" id="JAAALK010000286">
    <property type="protein sequence ID" value="KAG8062768.1"/>
    <property type="molecule type" value="Genomic_DNA"/>
</dbReference>
<keyword evidence="4" id="KW-1185">Reference proteome</keyword>
<protein>
    <recommendedName>
        <fullName evidence="2">TF-B3 domain-containing protein</fullName>
    </recommendedName>
</protein>
<accession>A0A8J5SCD2</accession>
<dbReference type="Proteomes" id="UP000729402">
    <property type="component" value="Unassembled WGS sequence"/>
</dbReference>
<organism evidence="3 4">
    <name type="scientific">Zizania palustris</name>
    <name type="common">Northern wild rice</name>
    <dbReference type="NCBI Taxonomy" id="103762"/>
    <lineage>
        <taxon>Eukaryota</taxon>
        <taxon>Viridiplantae</taxon>
        <taxon>Streptophyta</taxon>
        <taxon>Embryophyta</taxon>
        <taxon>Tracheophyta</taxon>
        <taxon>Spermatophyta</taxon>
        <taxon>Magnoliopsida</taxon>
        <taxon>Liliopsida</taxon>
        <taxon>Poales</taxon>
        <taxon>Poaceae</taxon>
        <taxon>BOP clade</taxon>
        <taxon>Oryzoideae</taxon>
        <taxon>Oryzeae</taxon>
        <taxon>Zizaniinae</taxon>
        <taxon>Zizania</taxon>
    </lineage>
</organism>
<reference evidence="3" key="2">
    <citation type="submission" date="2021-02" db="EMBL/GenBank/DDBJ databases">
        <authorList>
            <person name="Kimball J.A."/>
            <person name="Haas M.W."/>
            <person name="Macchietto M."/>
            <person name="Kono T."/>
            <person name="Duquette J."/>
            <person name="Shao M."/>
        </authorList>
    </citation>
    <scope>NUCLEOTIDE SEQUENCE</scope>
    <source>
        <tissue evidence="3">Fresh leaf tissue</tissue>
    </source>
</reference>
<feature type="region of interest" description="Disordered" evidence="1">
    <location>
        <begin position="204"/>
        <end position="264"/>
    </location>
</feature>
<feature type="compositionally biased region" description="Polar residues" evidence="1">
    <location>
        <begin position="64"/>
        <end position="73"/>
    </location>
</feature>
<evidence type="ECO:0000313" key="4">
    <source>
        <dbReference type="Proteomes" id="UP000729402"/>
    </source>
</evidence>
<feature type="compositionally biased region" description="Basic and acidic residues" evidence="1">
    <location>
        <begin position="1"/>
        <end position="13"/>
    </location>
</feature>
<evidence type="ECO:0000313" key="3">
    <source>
        <dbReference type="EMBL" id="KAG8062768.1"/>
    </source>
</evidence>
<comment type="caution">
    <text evidence="3">The sequence shown here is derived from an EMBL/GenBank/DDBJ whole genome shotgun (WGS) entry which is preliminary data.</text>
</comment>
<evidence type="ECO:0000256" key="1">
    <source>
        <dbReference type="SAM" id="MobiDB-lite"/>
    </source>
</evidence>
<proteinExistence type="predicted"/>
<dbReference type="InterPro" id="IPR044837">
    <property type="entry name" value="REM16-like"/>
</dbReference>
<name>A0A8J5SCD2_ZIZPA</name>
<dbReference type="PROSITE" id="PS50863">
    <property type="entry name" value="B3"/>
    <property type="match status" value="1"/>
</dbReference>
<dbReference type="AlphaFoldDB" id="A0A8J5SCD2"/>
<dbReference type="CDD" id="cd10017">
    <property type="entry name" value="B3_DNA"/>
    <property type="match status" value="1"/>
</dbReference>
<dbReference type="OrthoDB" id="605275at2759"/>